<dbReference type="AlphaFoldDB" id="A0AAD4VS36"/>
<gene>
    <name evidence="1" type="ORF">L3X38_028846</name>
</gene>
<evidence type="ECO:0000313" key="2">
    <source>
        <dbReference type="Proteomes" id="UP001054821"/>
    </source>
</evidence>
<sequence>MLGVRIVTCHERYLGLPTLAQRSKSRMFNHVRDQVWRKLNTWDTKLLSTAGKEVLVKAVGQALPTYTMGVFKLPQSLCQELSAMIARYWWGRSGRKGIHWLSWRKLCKPKCLGGLGFRNFEAFNKAMVAKQAWHILEKPTSLVAKILKARYFPHGDFMQASLGSSPSMIWKSILWGHVVIEDGLIWRVGNGASIRVFQDRWIPKPFTFKPLLARGLDWNTTVSDLLTAFGSWDLPLLEQHFSLEDQDIISGIALGSSSQRGDSKYWFFSKNGKYTVNTGYRVAVRQCDEDFGVGGSD</sequence>
<evidence type="ECO:0000313" key="1">
    <source>
        <dbReference type="EMBL" id="KAI5329449.1"/>
    </source>
</evidence>
<comment type="caution">
    <text evidence="1">The sequence shown here is derived from an EMBL/GenBank/DDBJ whole genome shotgun (WGS) entry which is preliminary data.</text>
</comment>
<dbReference type="PANTHER" id="PTHR33116:SF86">
    <property type="entry name" value="REVERSE TRANSCRIPTASE DOMAIN-CONTAINING PROTEIN"/>
    <property type="match status" value="1"/>
</dbReference>
<name>A0AAD4VS36_PRUDU</name>
<reference evidence="1 2" key="1">
    <citation type="journal article" date="2022" name="G3 (Bethesda)">
        <title>Whole-genome sequence and methylome profiling of the almond [Prunus dulcis (Mill.) D.A. Webb] cultivar 'Nonpareil'.</title>
        <authorList>
            <person name="D'Amico-Willman K.M."/>
            <person name="Ouma W.Z."/>
            <person name="Meulia T."/>
            <person name="Sideli G.M."/>
            <person name="Gradziel T.M."/>
            <person name="Fresnedo-Ramirez J."/>
        </authorList>
    </citation>
    <scope>NUCLEOTIDE SEQUENCE [LARGE SCALE GENOMIC DNA]</scope>
    <source>
        <strain evidence="1">Clone GOH B32 T37-40</strain>
    </source>
</reference>
<dbReference type="Proteomes" id="UP001054821">
    <property type="component" value="Chromosome 5"/>
</dbReference>
<protein>
    <submittedName>
        <fullName evidence="1">Uncharacterized protein</fullName>
    </submittedName>
</protein>
<dbReference type="PANTHER" id="PTHR33116">
    <property type="entry name" value="REVERSE TRANSCRIPTASE ZINC-BINDING DOMAIN-CONTAINING PROTEIN-RELATED-RELATED"/>
    <property type="match status" value="1"/>
</dbReference>
<accession>A0AAD4VS36</accession>
<proteinExistence type="predicted"/>
<dbReference type="EMBL" id="JAJFAZ020000005">
    <property type="protein sequence ID" value="KAI5329449.1"/>
    <property type="molecule type" value="Genomic_DNA"/>
</dbReference>
<organism evidence="1 2">
    <name type="scientific">Prunus dulcis</name>
    <name type="common">Almond</name>
    <name type="synonym">Amygdalus dulcis</name>
    <dbReference type="NCBI Taxonomy" id="3755"/>
    <lineage>
        <taxon>Eukaryota</taxon>
        <taxon>Viridiplantae</taxon>
        <taxon>Streptophyta</taxon>
        <taxon>Embryophyta</taxon>
        <taxon>Tracheophyta</taxon>
        <taxon>Spermatophyta</taxon>
        <taxon>Magnoliopsida</taxon>
        <taxon>eudicotyledons</taxon>
        <taxon>Gunneridae</taxon>
        <taxon>Pentapetalae</taxon>
        <taxon>rosids</taxon>
        <taxon>fabids</taxon>
        <taxon>Rosales</taxon>
        <taxon>Rosaceae</taxon>
        <taxon>Amygdaloideae</taxon>
        <taxon>Amygdaleae</taxon>
        <taxon>Prunus</taxon>
    </lineage>
</organism>
<keyword evidence="2" id="KW-1185">Reference proteome</keyword>